<evidence type="ECO:0000313" key="3">
    <source>
        <dbReference type="EMBL" id="CAF4389165.1"/>
    </source>
</evidence>
<dbReference type="Proteomes" id="UP000681722">
    <property type="component" value="Unassembled WGS sequence"/>
</dbReference>
<organism evidence="2 4">
    <name type="scientific">Didymodactylos carnosus</name>
    <dbReference type="NCBI Taxonomy" id="1234261"/>
    <lineage>
        <taxon>Eukaryota</taxon>
        <taxon>Metazoa</taxon>
        <taxon>Spiralia</taxon>
        <taxon>Gnathifera</taxon>
        <taxon>Rotifera</taxon>
        <taxon>Eurotatoria</taxon>
        <taxon>Bdelloidea</taxon>
        <taxon>Philodinida</taxon>
        <taxon>Philodinidae</taxon>
        <taxon>Didymodactylos</taxon>
    </lineage>
</organism>
<feature type="compositionally biased region" description="Low complexity" evidence="1">
    <location>
        <begin position="146"/>
        <end position="160"/>
    </location>
</feature>
<comment type="caution">
    <text evidence="2">The sequence shown here is derived from an EMBL/GenBank/DDBJ whole genome shotgun (WGS) entry which is preliminary data.</text>
</comment>
<evidence type="ECO:0000313" key="2">
    <source>
        <dbReference type="EMBL" id="CAF1529963.1"/>
    </source>
</evidence>
<evidence type="ECO:0000256" key="1">
    <source>
        <dbReference type="SAM" id="MobiDB-lite"/>
    </source>
</evidence>
<protein>
    <submittedName>
        <fullName evidence="2">Uncharacterized protein</fullName>
    </submittedName>
</protein>
<feature type="compositionally biased region" description="Polar residues" evidence="1">
    <location>
        <begin position="134"/>
        <end position="143"/>
    </location>
</feature>
<reference evidence="2" key="1">
    <citation type="submission" date="2021-02" db="EMBL/GenBank/DDBJ databases">
        <authorList>
            <person name="Nowell W R."/>
        </authorList>
    </citation>
    <scope>NUCLEOTIDE SEQUENCE</scope>
</reference>
<dbReference type="EMBL" id="CAJOBC010090273">
    <property type="protein sequence ID" value="CAF4389165.1"/>
    <property type="molecule type" value="Genomic_DNA"/>
</dbReference>
<dbReference type="EMBL" id="CAJNOQ010024693">
    <property type="protein sequence ID" value="CAF1529963.1"/>
    <property type="molecule type" value="Genomic_DNA"/>
</dbReference>
<accession>A0A815VFZ6</accession>
<dbReference type="Proteomes" id="UP000663829">
    <property type="component" value="Unassembled WGS sequence"/>
</dbReference>
<evidence type="ECO:0000313" key="4">
    <source>
        <dbReference type="Proteomes" id="UP000663829"/>
    </source>
</evidence>
<name>A0A815VFZ6_9BILA</name>
<gene>
    <name evidence="2" type="ORF">GPM918_LOCUS37991</name>
    <name evidence="3" type="ORF">SRO942_LOCUS38782</name>
</gene>
<keyword evidence="4" id="KW-1185">Reference proteome</keyword>
<feature type="region of interest" description="Disordered" evidence="1">
    <location>
        <begin position="74"/>
        <end position="160"/>
    </location>
</feature>
<dbReference type="AlphaFoldDB" id="A0A815VFZ6"/>
<proteinExistence type="predicted"/>
<sequence length="160" mass="18454">MQRLKLAKSKFGKWYEQHAKHCYKNYGGTSESMLKEGTIKLFQGSLSNDLRYKYMVCDSDASAYEAIKYHFIDRQKQKNSEAEEEEKEIMEQGTYNAEEGYEQELAEKKTDNDEDEDHGKTTTTTTSDDEGHDNSTATTSDEQGNSDDNNQMDDSNNIYY</sequence>